<dbReference type="EMBL" id="CAJVPW010036851">
    <property type="protein sequence ID" value="CAG8738612.1"/>
    <property type="molecule type" value="Genomic_DNA"/>
</dbReference>
<feature type="non-terminal residue" evidence="1">
    <location>
        <position position="45"/>
    </location>
</feature>
<evidence type="ECO:0000313" key="2">
    <source>
        <dbReference type="Proteomes" id="UP000789366"/>
    </source>
</evidence>
<organism evidence="1 2">
    <name type="scientific">Cetraspora pellucida</name>
    <dbReference type="NCBI Taxonomy" id="1433469"/>
    <lineage>
        <taxon>Eukaryota</taxon>
        <taxon>Fungi</taxon>
        <taxon>Fungi incertae sedis</taxon>
        <taxon>Mucoromycota</taxon>
        <taxon>Glomeromycotina</taxon>
        <taxon>Glomeromycetes</taxon>
        <taxon>Diversisporales</taxon>
        <taxon>Gigasporaceae</taxon>
        <taxon>Cetraspora</taxon>
    </lineage>
</organism>
<sequence>VLGTKLDAILVQNNKNNKEYIVDYASKRFTKTEHNYSASELKCLV</sequence>
<dbReference type="Proteomes" id="UP000789366">
    <property type="component" value="Unassembled WGS sequence"/>
</dbReference>
<accession>A0ACA9Q6K0</accession>
<proteinExistence type="predicted"/>
<keyword evidence="2" id="KW-1185">Reference proteome</keyword>
<feature type="non-terminal residue" evidence="1">
    <location>
        <position position="1"/>
    </location>
</feature>
<protein>
    <submittedName>
        <fullName evidence="1">14040_t:CDS:1</fullName>
    </submittedName>
</protein>
<comment type="caution">
    <text evidence="1">The sequence shown here is derived from an EMBL/GenBank/DDBJ whole genome shotgun (WGS) entry which is preliminary data.</text>
</comment>
<gene>
    <name evidence="1" type="ORF">SPELUC_LOCUS13624</name>
</gene>
<name>A0ACA9Q6K0_9GLOM</name>
<evidence type="ECO:0000313" key="1">
    <source>
        <dbReference type="EMBL" id="CAG8738612.1"/>
    </source>
</evidence>
<reference evidence="1" key="1">
    <citation type="submission" date="2021-06" db="EMBL/GenBank/DDBJ databases">
        <authorList>
            <person name="Kallberg Y."/>
            <person name="Tangrot J."/>
            <person name="Rosling A."/>
        </authorList>
    </citation>
    <scope>NUCLEOTIDE SEQUENCE</scope>
    <source>
        <strain evidence="1">28 12/20/2015</strain>
    </source>
</reference>